<sequence>MQRLRRISSPGAAPDGRRRIPRAALAAGAVGLGFAALYGAGLRAADDDIPEGTHVRGVDIGGMDRATARAELAEQTGRIWPAKVPVRIGDHHGSIDTRAAGLTLDSAGTAHEASRSGKDPITVIGRLLGIRTAAAATAPVIRMDEPKARAALRELARDHAHPVRHGAIRFQQGAAVPVRPRTGQALDMHAALAALRRAAPADAPVRLPLRESKPRADATAVGRAMEELAEPAMSEPVTLTTDRGKVKITPEVLGAHLTLEPDEDGDLTPQLDAAGLLNDPSVHRPLQQITDPSVNAKLRVEGGRVVVASDGKAGQEVTATTLREAVLPLLTKEGEDRTGPVATERVEPTLTRDNVSRLGITEQMSTFTVNFPAAPYRTKNVGRAAELINGSVVLPGDTWSFNRTVGERTKANGFVEGVMIYDGKYALATGGGVSAVATTVYNAIFFAGVDPTEHGAHSFYIERYPEGREATVAWGRLDLKFKNDSGNAIYIKAAATQNSITISFLGTKKYDEIDSVKGPRTKIKEPGTRKGDPDPKKCEPQTPLEGFDVKVDRIFRNGGEEVRRETFKTHYTPRDAVTCE</sequence>
<proteinExistence type="predicted"/>
<feature type="compositionally biased region" description="Basic and acidic residues" evidence="1">
    <location>
        <begin position="517"/>
        <end position="539"/>
    </location>
</feature>
<evidence type="ECO:0000256" key="1">
    <source>
        <dbReference type="SAM" id="MobiDB-lite"/>
    </source>
</evidence>
<keyword evidence="3" id="KW-1185">Reference proteome</keyword>
<dbReference type="Proteomes" id="UP000481583">
    <property type="component" value="Unassembled WGS sequence"/>
</dbReference>
<dbReference type="InterPro" id="IPR007391">
    <property type="entry name" value="Vancomycin_resist_VanW"/>
</dbReference>
<dbReference type="AlphaFoldDB" id="A0A6G4TUH3"/>
<accession>A0A6G4TUH3</accession>
<reference evidence="2 3" key="1">
    <citation type="submission" date="2020-02" db="EMBL/GenBank/DDBJ databases">
        <title>Whole-genome analyses of novel actinobacteria.</title>
        <authorList>
            <person name="Sahin N."/>
        </authorList>
    </citation>
    <scope>NUCLEOTIDE SEQUENCE [LARGE SCALE GENOMIC DNA]</scope>
    <source>
        <strain evidence="2 3">A7024</strain>
    </source>
</reference>
<evidence type="ECO:0000313" key="2">
    <source>
        <dbReference type="EMBL" id="NGN62677.1"/>
    </source>
</evidence>
<dbReference type="RefSeq" id="WP_165230469.1">
    <property type="nucleotide sequence ID" value="NZ_JAAKZV010000003.1"/>
</dbReference>
<evidence type="ECO:0000313" key="3">
    <source>
        <dbReference type="Proteomes" id="UP000481583"/>
    </source>
</evidence>
<dbReference type="PANTHER" id="PTHR35788:SF1">
    <property type="entry name" value="EXPORTED PROTEIN"/>
    <property type="match status" value="1"/>
</dbReference>
<organism evidence="2 3">
    <name type="scientific">Streptomyces coryli</name>
    <dbReference type="NCBI Taxonomy" id="1128680"/>
    <lineage>
        <taxon>Bacteria</taxon>
        <taxon>Bacillati</taxon>
        <taxon>Actinomycetota</taxon>
        <taxon>Actinomycetes</taxon>
        <taxon>Kitasatosporales</taxon>
        <taxon>Streptomycetaceae</taxon>
        <taxon>Streptomyces</taxon>
    </lineage>
</organism>
<dbReference type="EMBL" id="JAAKZV010000003">
    <property type="protein sequence ID" value="NGN62677.1"/>
    <property type="molecule type" value="Genomic_DNA"/>
</dbReference>
<comment type="caution">
    <text evidence="2">The sequence shown here is derived from an EMBL/GenBank/DDBJ whole genome shotgun (WGS) entry which is preliminary data.</text>
</comment>
<protein>
    <submittedName>
        <fullName evidence="2">VanW family protein</fullName>
    </submittedName>
</protein>
<name>A0A6G4TUH3_9ACTN</name>
<gene>
    <name evidence="2" type="ORF">G5C51_02010</name>
</gene>
<dbReference type="InterPro" id="IPR052913">
    <property type="entry name" value="Glycopeptide_resist_protein"/>
</dbReference>
<dbReference type="Pfam" id="PF04294">
    <property type="entry name" value="VanW"/>
    <property type="match status" value="1"/>
</dbReference>
<feature type="region of interest" description="Disordered" evidence="1">
    <location>
        <begin position="517"/>
        <end position="543"/>
    </location>
</feature>
<dbReference type="PANTHER" id="PTHR35788">
    <property type="entry name" value="EXPORTED PROTEIN-RELATED"/>
    <property type="match status" value="1"/>
</dbReference>